<gene>
    <name evidence="2" type="ORF">G8O30_13405</name>
</gene>
<keyword evidence="1" id="KW-1133">Transmembrane helix</keyword>
<dbReference type="Proteomes" id="UP000593626">
    <property type="component" value="Chromosome"/>
</dbReference>
<dbReference type="EMBL" id="CP049742">
    <property type="protein sequence ID" value="QPC47885.1"/>
    <property type="molecule type" value="Genomic_DNA"/>
</dbReference>
<evidence type="ECO:0000256" key="1">
    <source>
        <dbReference type="SAM" id="Phobius"/>
    </source>
</evidence>
<keyword evidence="3" id="KW-1185">Reference proteome</keyword>
<feature type="transmembrane region" description="Helical" evidence="1">
    <location>
        <begin position="38"/>
        <end position="60"/>
    </location>
</feature>
<feature type="transmembrane region" description="Helical" evidence="1">
    <location>
        <begin position="7"/>
        <end position="32"/>
    </location>
</feature>
<reference evidence="2 3" key="1">
    <citation type="submission" date="2019-07" db="EMBL/GenBank/DDBJ databases">
        <title>Genome sequence of 2 isolates from Red Sea Mangroves.</title>
        <authorList>
            <person name="Sefrji F."/>
            <person name="Michoud G."/>
            <person name="Merlino G."/>
            <person name="Daffonchio D."/>
        </authorList>
    </citation>
    <scope>NUCLEOTIDE SEQUENCE [LARGE SCALE GENOMIC DNA]</scope>
    <source>
        <strain evidence="2 3">R1DC41</strain>
    </source>
</reference>
<dbReference type="KEGG" id="mcui:G8O30_13405"/>
<sequence length="67" mass="7299">MTKKKMYIIWGLITMFLIAPLASWGIGILYGVSEGSGFAAGSLFIVLLPIFFFIGVGILIKGFLELN</sequence>
<name>A0A7S8HGX4_9BACI</name>
<evidence type="ECO:0000313" key="3">
    <source>
        <dbReference type="Proteomes" id="UP000593626"/>
    </source>
</evidence>
<dbReference type="RefSeq" id="WP_239672565.1">
    <property type="nucleotide sequence ID" value="NZ_CP049742.1"/>
</dbReference>
<dbReference type="AlphaFoldDB" id="A0A7S8HGX4"/>
<keyword evidence="1" id="KW-0472">Membrane</keyword>
<protein>
    <submittedName>
        <fullName evidence="2">Uncharacterized protein</fullName>
    </submittedName>
</protein>
<evidence type="ECO:0000313" key="2">
    <source>
        <dbReference type="EMBL" id="QPC47885.1"/>
    </source>
</evidence>
<organism evidence="2 3">
    <name type="scientific">Mangrovibacillus cuniculi</name>
    <dbReference type="NCBI Taxonomy" id="2593652"/>
    <lineage>
        <taxon>Bacteria</taxon>
        <taxon>Bacillati</taxon>
        <taxon>Bacillota</taxon>
        <taxon>Bacilli</taxon>
        <taxon>Bacillales</taxon>
        <taxon>Bacillaceae</taxon>
        <taxon>Mangrovibacillus</taxon>
    </lineage>
</organism>
<proteinExistence type="predicted"/>
<keyword evidence="1" id="KW-0812">Transmembrane</keyword>
<accession>A0A7S8HGX4</accession>